<dbReference type="Proteomes" id="UP000030641">
    <property type="component" value="Unassembled WGS sequence"/>
</dbReference>
<dbReference type="OrthoDB" id="3501153at2759"/>
<gene>
    <name evidence="2" type="ORF">AUEXF2481DRAFT_92954</name>
</gene>
<keyword evidence="3" id="KW-1185">Reference proteome</keyword>
<name>A0A074YUK9_AURSE</name>
<protein>
    <submittedName>
        <fullName evidence="2">Uncharacterized protein</fullName>
    </submittedName>
</protein>
<evidence type="ECO:0000313" key="3">
    <source>
        <dbReference type="Proteomes" id="UP000030641"/>
    </source>
</evidence>
<evidence type="ECO:0000313" key="2">
    <source>
        <dbReference type="EMBL" id="KEQ90516.1"/>
    </source>
</evidence>
<organism evidence="2 3">
    <name type="scientific">Aureobasidium subglaciale (strain EXF-2481)</name>
    <name type="common">Aureobasidium pullulans var. subglaciale</name>
    <dbReference type="NCBI Taxonomy" id="1043005"/>
    <lineage>
        <taxon>Eukaryota</taxon>
        <taxon>Fungi</taxon>
        <taxon>Dikarya</taxon>
        <taxon>Ascomycota</taxon>
        <taxon>Pezizomycotina</taxon>
        <taxon>Dothideomycetes</taxon>
        <taxon>Dothideomycetidae</taxon>
        <taxon>Dothideales</taxon>
        <taxon>Saccotheciaceae</taxon>
        <taxon>Aureobasidium</taxon>
    </lineage>
</organism>
<evidence type="ECO:0000256" key="1">
    <source>
        <dbReference type="SAM" id="Phobius"/>
    </source>
</evidence>
<proteinExistence type="predicted"/>
<dbReference type="EMBL" id="KL584790">
    <property type="protein sequence ID" value="KEQ90516.1"/>
    <property type="molecule type" value="Genomic_DNA"/>
</dbReference>
<keyword evidence="1" id="KW-0812">Transmembrane</keyword>
<feature type="transmembrane region" description="Helical" evidence="1">
    <location>
        <begin position="38"/>
        <end position="57"/>
    </location>
</feature>
<dbReference type="AlphaFoldDB" id="A0A074YUK9"/>
<dbReference type="InParanoid" id="A0A074YUK9"/>
<dbReference type="RefSeq" id="XP_013339006.1">
    <property type="nucleotide sequence ID" value="XM_013483552.1"/>
</dbReference>
<dbReference type="STRING" id="1043005.A0A074YUK9"/>
<dbReference type="PANTHER" id="PTHR35896:SF3">
    <property type="entry name" value="MAJOR FACILITATOR SUPERFAMILY TRANSPORTER"/>
    <property type="match status" value="1"/>
</dbReference>
<dbReference type="InterPro" id="IPR053008">
    <property type="entry name" value="Phomopsin_biosynth_assoc"/>
</dbReference>
<dbReference type="OMA" id="FHTDHCA"/>
<dbReference type="PANTHER" id="PTHR35896">
    <property type="entry name" value="IG-LIKE DOMAIN-CONTAINING PROTEIN"/>
    <property type="match status" value="1"/>
</dbReference>
<accession>A0A074YUK9</accession>
<keyword evidence="1" id="KW-0472">Membrane</keyword>
<dbReference type="GeneID" id="25372301"/>
<sequence>MFSSQSDIAYLEVAKDDASTYEKDLTDREKIRHSLPKVILLIIIAIIAIFATVYSAVEAAIIRQAHIRSNDDGRIMISNSTISMSDQIEEQPRPPYESCGHNPTEARRRGCSFDISSFAWLTPECYNDELTQDFISWSNWTWYTSEDSSDNTQLSFDTAMLGEQDTFVDWRYHMVHCTFMWRLQHLSMENGWVGRHLVNFEHTMHCQHALLMDAYDNRDVRTPAYVMYPRCLEVGMTKGMYPGPSKR</sequence>
<keyword evidence="1" id="KW-1133">Transmembrane helix</keyword>
<reference evidence="2 3" key="1">
    <citation type="journal article" date="2014" name="BMC Genomics">
        <title>Genome sequencing of four Aureobasidium pullulans varieties: biotechnological potential, stress tolerance, and description of new species.</title>
        <authorList>
            <person name="Gostin Ar C."/>
            <person name="Ohm R.A."/>
            <person name="Kogej T."/>
            <person name="Sonjak S."/>
            <person name="Turk M."/>
            <person name="Zajc J."/>
            <person name="Zalar P."/>
            <person name="Grube M."/>
            <person name="Sun H."/>
            <person name="Han J."/>
            <person name="Sharma A."/>
            <person name="Chiniquy J."/>
            <person name="Ngan C.Y."/>
            <person name="Lipzen A."/>
            <person name="Barry K."/>
            <person name="Grigoriev I.V."/>
            <person name="Gunde-Cimerman N."/>
        </authorList>
    </citation>
    <scope>NUCLEOTIDE SEQUENCE [LARGE SCALE GENOMIC DNA]</scope>
    <source>
        <strain evidence="2 3">EXF-2481</strain>
    </source>
</reference>
<dbReference type="HOGENOM" id="CLU_066042_4_0_1"/>